<evidence type="ECO:0000259" key="1">
    <source>
        <dbReference type="PROSITE" id="PS50943"/>
    </source>
</evidence>
<dbReference type="Pfam" id="PF01381">
    <property type="entry name" value="HTH_3"/>
    <property type="match status" value="1"/>
</dbReference>
<dbReference type="EMBL" id="LYOS01000001">
    <property type="protein sequence ID" value="OFV68534.1"/>
    <property type="molecule type" value="Genomic_DNA"/>
</dbReference>
<reference evidence="2" key="1">
    <citation type="submission" date="2016-05" db="EMBL/GenBank/DDBJ databases">
        <title>Microbial consortia oxidize butane by reversing methanogenesis.</title>
        <authorList>
            <person name="Laso-Perez R."/>
            <person name="Richter M."/>
            <person name="Wegener G."/>
            <person name="Musat F."/>
        </authorList>
    </citation>
    <scope>NUCLEOTIDE SEQUENCE [LARGE SCALE GENOMIC DNA]</scope>
    <source>
        <strain evidence="2">BOX2</strain>
    </source>
</reference>
<dbReference type="Gene3D" id="1.10.260.40">
    <property type="entry name" value="lambda repressor-like DNA-binding domains"/>
    <property type="match status" value="1"/>
</dbReference>
<dbReference type="CDD" id="cd00093">
    <property type="entry name" value="HTH_XRE"/>
    <property type="match status" value="1"/>
</dbReference>
<proteinExistence type="predicted"/>
<comment type="caution">
    <text evidence="2">The sequence shown here is derived from an EMBL/GenBank/DDBJ whole genome shotgun (WGS) entry which is preliminary data.</text>
</comment>
<feature type="domain" description="HTH cro/C1-type" evidence="1">
    <location>
        <begin position="28"/>
        <end position="53"/>
    </location>
</feature>
<organism evidence="2 3">
    <name type="scientific">Candidatus Syntropharchaeum caldarium</name>
    <dbReference type="NCBI Taxonomy" id="1838285"/>
    <lineage>
        <taxon>Archaea</taxon>
        <taxon>Methanobacteriati</taxon>
        <taxon>Methanobacteriota</taxon>
        <taxon>Stenosarchaea group</taxon>
        <taxon>Methanomicrobia</taxon>
        <taxon>Methanosarcinales</taxon>
        <taxon>ANME-2 cluster</taxon>
        <taxon>Candidatus Syntropharchaeum</taxon>
    </lineage>
</organism>
<accession>A0A1F2PBY5</accession>
<protein>
    <submittedName>
        <fullName evidence="2">XRE family transcriptional regulator</fullName>
    </submittedName>
</protein>
<dbReference type="Proteomes" id="UP000186940">
    <property type="component" value="Unassembled WGS sequence"/>
</dbReference>
<keyword evidence="3" id="KW-1185">Reference proteome</keyword>
<dbReference type="PANTHER" id="PTHR40730">
    <property type="entry name" value="TRANSCRIPTIONAL REGULATOR PROTEIN-LIKE PROTEIN"/>
    <property type="match status" value="1"/>
</dbReference>
<dbReference type="AlphaFoldDB" id="A0A1F2PBY5"/>
<dbReference type="GO" id="GO:0003677">
    <property type="term" value="F:DNA binding"/>
    <property type="evidence" value="ECO:0007669"/>
    <property type="project" value="InterPro"/>
</dbReference>
<name>A0A1F2PBY5_9EURY</name>
<dbReference type="PROSITE" id="PS50943">
    <property type="entry name" value="HTH_CROC1"/>
    <property type="match status" value="1"/>
</dbReference>
<evidence type="ECO:0000313" key="2">
    <source>
        <dbReference type="EMBL" id="OFV68534.1"/>
    </source>
</evidence>
<dbReference type="InterPro" id="IPR010982">
    <property type="entry name" value="Lambda_DNA-bd_dom_sf"/>
</dbReference>
<dbReference type="SUPFAM" id="SSF47413">
    <property type="entry name" value="lambda repressor-like DNA-binding domains"/>
    <property type="match status" value="1"/>
</dbReference>
<dbReference type="STRING" id="1838285.SCAL_000210"/>
<evidence type="ECO:0000313" key="3">
    <source>
        <dbReference type="Proteomes" id="UP000186940"/>
    </source>
</evidence>
<sequence length="117" mass="12647">MKAPCELIVWYILPSIRAGLASTLIESGVSQKEVAAKLGITQAAVSQYLSKKRGSSTELGEEAMNAIRELGDSIIAGDFDLLTGICDICRIVRKSGVLCDIHREMETVPDNCNMCTI</sequence>
<gene>
    <name evidence="2" type="ORF">SCAL_000210</name>
</gene>
<dbReference type="InterPro" id="IPR001387">
    <property type="entry name" value="Cro/C1-type_HTH"/>
</dbReference>